<protein>
    <recommendedName>
        <fullName evidence="4">DUF4476 domain-containing protein</fullName>
    </recommendedName>
</protein>
<evidence type="ECO:0000256" key="1">
    <source>
        <dbReference type="SAM" id="SignalP"/>
    </source>
</evidence>
<gene>
    <name evidence="2" type="ORF">SMI01S_33750</name>
</gene>
<feature type="chain" id="PRO_5047359245" description="DUF4476 domain-containing protein" evidence="1">
    <location>
        <begin position="29"/>
        <end position="149"/>
    </location>
</feature>
<feature type="signal peptide" evidence="1">
    <location>
        <begin position="1"/>
        <end position="28"/>
    </location>
</feature>
<evidence type="ECO:0008006" key="4">
    <source>
        <dbReference type="Google" id="ProtNLM"/>
    </source>
</evidence>
<proteinExistence type="predicted"/>
<dbReference type="Proteomes" id="UP000321676">
    <property type="component" value="Unassembled WGS sequence"/>
</dbReference>
<keyword evidence="3" id="KW-1185">Reference proteome</keyword>
<evidence type="ECO:0000313" key="2">
    <source>
        <dbReference type="EMBL" id="GEM69769.1"/>
    </source>
</evidence>
<accession>A0ABQ0W760</accession>
<dbReference type="EMBL" id="BJXH01000048">
    <property type="protein sequence ID" value="GEM69769.1"/>
    <property type="molecule type" value="Genomic_DNA"/>
</dbReference>
<name>A0ABQ0W760_9SPHI</name>
<evidence type="ECO:0000313" key="3">
    <source>
        <dbReference type="Proteomes" id="UP000321676"/>
    </source>
</evidence>
<reference evidence="2 3" key="1">
    <citation type="submission" date="2019-07" db="EMBL/GenBank/DDBJ databases">
        <title>Whole genome shotgun sequence of Sphingobacterium mizutaii NBRC 14946.</title>
        <authorList>
            <person name="Hosoyama A."/>
            <person name="Uohara A."/>
            <person name="Ohji S."/>
            <person name="Ichikawa N."/>
        </authorList>
    </citation>
    <scope>NUCLEOTIDE SEQUENCE [LARGE SCALE GENOMIC DNA]</scope>
    <source>
        <strain evidence="2 3">NBRC 14946</strain>
    </source>
</reference>
<sequence>MRKSSIMKTIKYILILATFFILSFQANAQEFNKSIDIVGFTQDQTFDHLKQFALENDYFIEKLDREEGFIQLGYLSRTNNLFKKDYKLSINVLLDSINDNDCRITLQIYMQEATTRDFITTYEDIGMIKSQKGYSDLLLLIKTYMDRQR</sequence>
<comment type="caution">
    <text evidence="2">The sequence shown here is derived from an EMBL/GenBank/DDBJ whole genome shotgun (WGS) entry which is preliminary data.</text>
</comment>
<organism evidence="2 3">
    <name type="scientific">Sphingobacterium mizutaii NBRC 14946 = DSM 11724</name>
    <dbReference type="NCBI Taxonomy" id="1220576"/>
    <lineage>
        <taxon>Bacteria</taxon>
        <taxon>Pseudomonadati</taxon>
        <taxon>Bacteroidota</taxon>
        <taxon>Sphingobacteriia</taxon>
        <taxon>Sphingobacteriales</taxon>
        <taxon>Sphingobacteriaceae</taxon>
        <taxon>Sphingobacterium</taxon>
    </lineage>
</organism>
<keyword evidence="1" id="KW-0732">Signal</keyword>